<proteinExistence type="predicted"/>
<protein>
    <submittedName>
        <fullName evidence="1">Uncharacterized protein</fullName>
    </submittedName>
</protein>
<evidence type="ECO:0000313" key="1">
    <source>
        <dbReference type="EMBL" id="QJA93932.1"/>
    </source>
</evidence>
<sequence>MSTLKRTNPSGVNVRAITAPGTAGAASAVQVGFKTVRIPFSAVAATSTSNAGYTWINPEDTQIACDVNLVWTTAGTGTCDVGTSSDGTGSNDDILDGATMALGVIQAQGADATLGARDNLFLLAGKGTSGDSIVGKHSDTTTSTAVGCMVIKYFLVN</sequence>
<accession>A0A6M3LJY5</accession>
<name>A0A6M3LJY5_9ZZZZ</name>
<dbReference type="AlphaFoldDB" id="A0A6M3LJY5"/>
<dbReference type="EMBL" id="MT143188">
    <property type="protein sequence ID" value="QJA93932.1"/>
    <property type="molecule type" value="Genomic_DNA"/>
</dbReference>
<reference evidence="1" key="1">
    <citation type="submission" date="2020-03" db="EMBL/GenBank/DDBJ databases">
        <title>The deep terrestrial virosphere.</title>
        <authorList>
            <person name="Holmfeldt K."/>
            <person name="Nilsson E."/>
            <person name="Simone D."/>
            <person name="Lopez-Fernandez M."/>
            <person name="Wu X."/>
            <person name="de Brujin I."/>
            <person name="Lundin D."/>
            <person name="Andersson A."/>
            <person name="Bertilsson S."/>
            <person name="Dopson M."/>
        </authorList>
    </citation>
    <scope>NUCLEOTIDE SEQUENCE</scope>
    <source>
        <strain evidence="1">MM415B04069</strain>
    </source>
</reference>
<gene>
    <name evidence="1" type="ORF">MM415B04069_0010</name>
</gene>
<organism evidence="1">
    <name type="scientific">viral metagenome</name>
    <dbReference type="NCBI Taxonomy" id="1070528"/>
    <lineage>
        <taxon>unclassified sequences</taxon>
        <taxon>metagenomes</taxon>
        <taxon>organismal metagenomes</taxon>
    </lineage>
</organism>